<name>A0ABW4JVP5_9HYPH</name>
<feature type="signal peptide" evidence="1">
    <location>
        <begin position="1"/>
        <end position="27"/>
    </location>
</feature>
<evidence type="ECO:0000313" key="2">
    <source>
        <dbReference type="EMBL" id="MFD1694763.1"/>
    </source>
</evidence>
<sequence>MSIQCFTRAGGGLVALALLAFGGAAQAADLASGYAGYATPPSRPAVDGVNGTLDIMGGVSDDGEIYGGSGKIAAPIGGSYGVQGDGAIYNNDGAAYLGLGGHVFWRDPSKGLVGGYVGYSHDYGRGTVDVGRVGAEAEAYVGQLTARGIAGVEFADGETITKGGVQTSYEEGARFFDQADLAYYPTENVELFIGHRYTSGVHALGLGGEMMVTSGRSTAVSAFAEGRIAEGGNQAAWAGVKLHFGQSDKSLMRRAREDDPVSFEPDNLFGITNARKDVPVGHVF</sequence>
<keyword evidence="1" id="KW-0732">Signal</keyword>
<accession>A0ABW4JVP5</accession>
<organism evidence="2 3">
    <name type="scientific">Roseibium aestuarii</name>
    <dbReference type="NCBI Taxonomy" id="2600299"/>
    <lineage>
        <taxon>Bacteria</taxon>
        <taxon>Pseudomonadati</taxon>
        <taxon>Pseudomonadota</taxon>
        <taxon>Alphaproteobacteria</taxon>
        <taxon>Hyphomicrobiales</taxon>
        <taxon>Stappiaceae</taxon>
        <taxon>Roseibium</taxon>
    </lineage>
</organism>
<comment type="caution">
    <text evidence="2">The sequence shown here is derived from an EMBL/GenBank/DDBJ whole genome shotgun (WGS) entry which is preliminary data.</text>
</comment>
<keyword evidence="3" id="KW-1185">Reference proteome</keyword>
<feature type="chain" id="PRO_5046558492" evidence="1">
    <location>
        <begin position="28"/>
        <end position="284"/>
    </location>
</feature>
<proteinExistence type="predicted"/>
<dbReference type="Proteomes" id="UP001597327">
    <property type="component" value="Unassembled WGS sequence"/>
</dbReference>
<evidence type="ECO:0000313" key="3">
    <source>
        <dbReference type="Proteomes" id="UP001597327"/>
    </source>
</evidence>
<gene>
    <name evidence="2" type="ORF">ACFSC7_04490</name>
</gene>
<reference evidence="3" key="1">
    <citation type="journal article" date="2019" name="Int. J. Syst. Evol. Microbiol.">
        <title>The Global Catalogue of Microorganisms (GCM) 10K type strain sequencing project: providing services to taxonomists for standard genome sequencing and annotation.</title>
        <authorList>
            <consortium name="The Broad Institute Genomics Platform"/>
            <consortium name="The Broad Institute Genome Sequencing Center for Infectious Disease"/>
            <person name="Wu L."/>
            <person name="Ma J."/>
        </authorList>
    </citation>
    <scope>NUCLEOTIDE SEQUENCE [LARGE SCALE GENOMIC DNA]</scope>
    <source>
        <strain evidence="3">JCM 3369</strain>
    </source>
</reference>
<protein>
    <submittedName>
        <fullName evidence="2">Uncharacterized protein</fullName>
    </submittedName>
</protein>
<evidence type="ECO:0000256" key="1">
    <source>
        <dbReference type="SAM" id="SignalP"/>
    </source>
</evidence>
<dbReference type="EMBL" id="JBHUFA010000001">
    <property type="protein sequence ID" value="MFD1694763.1"/>
    <property type="molecule type" value="Genomic_DNA"/>
</dbReference>
<dbReference type="RefSeq" id="WP_149891417.1">
    <property type="nucleotide sequence ID" value="NZ_JBHUFA010000001.1"/>
</dbReference>